<proteinExistence type="predicted"/>
<evidence type="ECO:0000313" key="3">
    <source>
        <dbReference type="Proteomes" id="UP000192790"/>
    </source>
</evidence>
<dbReference type="STRING" id="1122930.SAMN02745168_1125"/>
<dbReference type="InterPro" id="IPR038589">
    <property type="entry name" value="Spt4_dom_sf"/>
</dbReference>
<dbReference type="Pfam" id="PF12773">
    <property type="entry name" value="DZR"/>
    <property type="match status" value="1"/>
</dbReference>
<gene>
    <name evidence="2" type="ORF">SAMN02745168_1125</name>
</gene>
<evidence type="ECO:0000313" key="2">
    <source>
        <dbReference type="EMBL" id="SMC48057.1"/>
    </source>
</evidence>
<dbReference type="Proteomes" id="UP000192790">
    <property type="component" value="Unassembled WGS sequence"/>
</dbReference>
<dbReference type="AlphaFoldDB" id="A0A1W1ZI59"/>
<dbReference type="Gene3D" id="2.20.28.90">
    <property type="match status" value="1"/>
</dbReference>
<dbReference type="EMBL" id="FWXW01000002">
    <property type="protein sequence ID" value="SMC48057.1"/>
    <property type="molecule type" value="Genomic_DNA"/>
</dbReference>
<name>A0A1W1ZI59_9FIRM</name>
<accession>A0A1W1ZI59</accession>
<keyword evidence="3" id="KW-1185">Reference proteome</keyword>
<protein>
    <recommendedName>
        <fullName evidence="1">DZANK-type domain-containing protein</fullName>
    </recommendedName>
</protein>
<dbReference type="RefSeq" id="WP_084233756.1">
    <property type="nucleotide sequence ID" value="NZ_FWXW01000002.1"/>
</dbReference>
<dbReference type="InterPro" id="IPR025874">
    <property type="entry name" value="DZR"/>
</dbReference>
<evidence type="ECO:0000259" key="1">
    <source>
        <dbReference type="Pfam" id="PF12773"/>
    </source>
</evidence>
<dbReference type="OrthoDB" id="9788304at2"/>
<sequence>MPDLIRCPACNAKVPADAQVCRNCGNIIGELVCPKCGSKETEKLQGMRQAAYAVIFGSLNSFRAYHCRSCGKIFRPK</sequence>
<organism evidence="2 3">
    <name type="scientific">Papillibacter cinnamivorans DSM 12816</name>
    <dbReference type="NCBI Taxonomy" id="1122930"/>
    <lineage>
        <taxon>Bacteria</taxon>
        <taxon>Bacillati</taxon>
        <taxon>Bacillota</taxon>
        <taxon>Clostridia</taxon>
        <taxon>Eubacteriales</taxon>
        <taxon>Oscillospiraceae</taxon>
        <taxon>Papillibacter</taxon>
    </lineage>
</organism>
<reference evidence="2 3" key="1">
    <citation type="submission" date="2017-04" db="EMBL/GenBank/DDBJ databases">
        <authorList>
            <person name="Afonso C.L."/>
            <person name="Miller P.J."/>
            <person name="Scott M.A."/>
            <person name="Spackman E."/>
            <person name="Goraichik I."/>
            <person name="Dimitrov K.M."/>
            <person name="Suarez D.L."/>
            <person name="Swayne D.E."/>
        </authorList>
    </citation>
    <scope>NUCLEOTIDE SEQUENCE [LARGE SCALE GENOMIC DNA]</scope>
    <source>
        <strain evidence="2 3">DSM 12816</strain>
    </source>
</reference>
<feature type="domain" description="DZANK-type" evidence="1">
    <location>
        <begin position="7"/>
        <end position="39"/>
    </location>
</feature>